<accession>A0ABP7H6Y4</accession>
<dbReference type="InterPro" id="IPR005151">
    <property type="entry name" value="Tail-specific_protease"/>
</dbReference>
<dbReference type="PROSITE" id="PS51257">
    <property type="entry name" value="PROKAR_LIPOPROTEIN"/>
    <property type="match status" value="1"/>
</dbReference>
<dbReference type="InterPro" id="IPR041613">
    <property type="entry name" value="Pept_S41_N"/>
</dbReference>
<gene>
    <name evidence="3" type="ORF">GCM10022271_19330</name>
</gene>
<dbReference type="Proteomes" id="UP001501456">
    <property type="component" value="Unassembled WGS sequence"/>
</dbReference>
<dbReference type="PROSITE" id="PS50106">
    <property type="entry name" value="PDZ"/>
    <property type="match status" value="1"/>
</dbReference>
<reference evidence="4" key="1">
    <citation type="journal article" date="2019" name="Int. J. Syst. Evol. Microbiol.">
        <title>The Global Catalogue of Microorganisms (GCM) 10K type strain sequencing project: providing services to taxonomists for standard genome sequencing and annotation.</title>
        <authorList>
            <consortium name="The Broad Institute Genomics Platform"/>
            <consortium name="The Broad Institute Genome Sequencing Center for Infectious Disease"/>
            <person name="Wu L."/>
            <person name="Ma J."/>
        </authorList>
    </citation>
    <scope>NUCLEOTIDE SEQUENCE [LARGE SCALE GENOMIC DNA]</scope>
    <source>
        <strain evidence="4">JCM 17525</strain>
    </source>
</reference>
<sequence>MKTIKLLVLTSTLLLTLTSCFEDMDDNPASSIELNDFVWRGLNAYYLYKDEVPDLANNRFNSDVEYNLYLNGFYSPENLFESLIYQPQSIDRFSWITSNYNTLEQQLNGTTLNNGMEFGLFRFNDTDTNVYGYVRYVLPGTSAEANGIQRGDIFNAINGSQLTVNNWSLLLSANSYSVNLATYNDNNTPETSDDTVLPTNQSIALAKVPYTENPIFKTDIFEVAGKNVGYLMYNGFTAPYDTQLNSVFGNFLANNVQELVLDFRYNPGGSVNSAILLSSMIANNTGEIFSTEEWNSDIQALLEPESLINRFTNNDDGTPLNILNLNRVYILTTRGSASASELVINCLRPYLDVVQIGTTTTGKFQASITLYDAPDFRKQNVKQTHNYAMQPLVLKSLNSLGVTDYSQGLTPDILQAENYNNLGVLGDINEPLLATALQHIEDSSRSTNNATNIEPLNFVGDSNDLTPFSKDMHINR</sequence>
<dbReference type="Gene3D" id="2.30.42.10">
    <property type="match status" value="1"/>
</dbReference>
<feature type="domain" description="PDZ" evidence="2">
    <location>
        <begin position="100"/>
        <end position="186"/>
    </location>
</feature>
<dbReference type="SUPFAM" id="SSF52096">
    <property type="entry name" value="ClpP/crotonase"/>
    <property type="match status" value="1"/>
</dbReference>
<dbReference type="Pfam" id="PF03572">
    <property type="entry name" value="Peptidase_S41"/>
    <property type="match status" value="1"/>
</dbReference>
<dbReference type="InterPro" id="IPR001478">
    <property type="entry name" value="PDZ"/>
</dbReference>
<dbReference type="Pfam" id="PF18294">
    <property type="entry name" value="Pept_S41_N"/>
    <property type="match status" value="1"/>
</dbReference>
<name>A0ABP7H6Y4_9FLAO</name>
<keyword evidence="4" id="KW-1185">Reference proteome</keyword>
<dbReference type="CDD" id="cd07561">
    <property type="entry name" value="Peptidase_S41_CPP_like"/>
    <property type="match status" value="1"/>
</dbReference>
<evidence type="ECO:0000313" key="3">
    <source>
        <dbReference type="EMBL" id="GAA3786910.1"/>
    </source>
</evidence>
<dbReference type="Gene3D" id="3.90.226.10">
    <property type="entry name" value="2-enoyl-CoA Hydratase, Chain A, domain 1"/>
    <property type="match status" value="1"/>
</dbReference>
<proteinExistence type="predicted"/>
<dbReference type="PANTHER" id="PTHR32060">
    <property type="entry name" value="TAIL-SPECIFIC PROTEASE"/>
    <property type="match status" value="1"/>
</dbReference>
<dbReference type="Gene3D" id="3.30.750.170">
    <property type="match status" value="1"/>
</dbReference>
<evidence type="ECO:0000259" key="2">
    <source>
        <dbReference type="PROSITE" id="PS50106"/>
    </source>
</evidence>
<protein>
    <recommendedName>
        <fullName evidence="2">PDZ domain-containing protein</fullName>
    </recommendedName>
</protein>
<feature type="signal peptide" evidence="1">
    <location>
        <begin position="1"/>
        <end position="21"/>
    </location>
</feature>
<organism evidence="3 4">
    <name type="scientific">Corallibacter vietnamensis</name>
    <dbReference type="NCBI Taxonomy" id="904130"/>
    <lineage>
        <taxon>Bacteria</taxon>
        <taxon>Pseudomonadati</taxon>
        <taxon>Bacteroidota</taxon>
        <taxon>Flavobacteriia</taxon>
        <taxon>Flavobacteriales</taxon>
        <taxon>Flavobacteriaceae</taxon>
        <taxon>Corallibacter</taxon>
    </lineage>
</organism>
<dbReference type="InterPro" id="IPR029045">
    <property type="entry name" value="ClpP/crotonase-like_dom_sf"/>
</dbReference>
<dbReference type="EMBL" id="BAABBI010000002">
    <property type="protein sequence ID" value="GAA3786910.1"/>
    <property type="molecule type" value="Genomic_DNA"/>
</dbReference>
<feature type="chain" id="PRO_5045315971" description="PDZ domain-containing protein" evidence="1">
    <location>
        <begin position="22"/>
        <end position="476"/>
    </location>
</feature>
<evidence type="ECO:0000256" key="1">
    <source>
        <dbReference type="SAM" id="SignalP"/>
    </source>
</evidence>
<dbReference type="PANTHER" id="PTHR32060:SF30">
    <property type="entry name" value="CARBOXY-TERMINAL PROCESSING PROTEASE CTPA"/>
    <property type="match status" value="1"/>
</dbReference>
<comment type="caution">
    <text evidence="3">The sequence shown here is derived from an EMBL/GenBank/DDBJ whole genome shotgun (WGS) entry which is preliminary data.</text>
</comment>
<dbReference type="RefSeq" id="WP_344729920.1">
    <property type="nucleotide sequence ID" value="NZ_BAABBI010000002.1"/>
</dbReference>
<keyword evidence="1" id="KW-0732">Signal</keyword>
<dbReference type="SMART" id="SM00245">
    <property type="entry name" value="TSPc"/>
    <property type="match status" value="1"/>
</dbReference>
<dbReference type="InterPro" id="IPR036034">
    <property type="entry name" value="PDZ_sf"/>
</dbReference>
<evidence type="ECO:0000313" key="4">
    <source>
        <dbReference type="Proteomes" id="UP001501456"/>
    </source>
</evidence>
<dbReference type="SUPFAM" id="SSF50156">
    <property type="entry name" value="PDZ domain-like"/>
    <property type="match status" value="1"/>
</dbReference>